<dbReference type="OrthoDB" id="10258882at2759"/>
<keyword evidence="8" id="KW-1185">Reference proteome</keyword>
<proteinExistence type="inferred from homology"/>
<dbReference type="Pfam" id="PF02724">
    <property type="entry name" value="CDC45"/>
    <property type="match status" value="1"/>
</dbReference>
<evidence type="ECO:0000256" key="1">
    <source>
        <dbReference type="ARBA" id="ARBA00004123"/>
    </source>
</evidence>
<dbReference type="GO" id="GO:0003688">
    <property type="term" value="F:DNA replication origin binding"/>
    <property type="evidence" value="ECO:0007669"/>
    <property type="project" value="TreeGrafter"/>
</dbReference>
<evidence type="ECO:0000256" key="3">
    <source>
        <dbReference type="ARBA" id="ARBA00022705"/>
    </source>
</evidence>
<gene>
    <name evidence="7" type="ORF">TCLT_LOCUS4107</name>
</gene>
<accession>A0A0N5CV02</accession>
<dbReference type="GO" id="GO:0000727">
    <property type="term" value="P:double-strand break repair via break-induced replication"/>
    <property type="evidence" value="ECO:0007669"/>
    <property type="project" value="TreeGrafter"/>
</dbReference>
<reference evidence="9" key="1">
    <citation type="submission" date="2016-04" db="UniProtKB">
        <authorList>
            <consortium name="WormBaseParasite"/>
        </authorList>
    </citation>
    <scope>IDENTIFICATION</scope>
</reference>
<dbReference type="OMA" id="NWTQKGD"/>
<dbReference type="AlphaFoldDB" id="A0A0N5CV02"/>
<name>A0A0N5CV02_THECL</name>
<evidence type="ECO:0000313" key="8">
    <source>
        <dbReference type="Proteomes" id="UP000276776"/>
    </source>
</evidence>
<dbReference type="GO" id="GO:0003682">
    <property type="term" value="F:chromatin binding"/>
    <property type="evidence" value="ECO:0007669"/>
    <property type="project" value="TreeGrafter"/>
</dbReference>
<protein>
    <submittedName>
        <fullName evidence="9">Cell division control protein 45-like protein</fullName>
    </submittedName>
</protein>
<evidence type="ECO:0000313" key="9">
    <source>
        <dbReference type="WBParaSite" id="TCLT_0000411801-mRNA-1"/>
    </source>
</evidence>
<keyword evidence="3" id="KW-0235">DNA replication</keyword>
<dbReference type="STRING" id="103827.A0A0N5CV02"/>
<evidence type="ECO:0000256" key="6">
    <source>
        <dbReference type="SAM" id="MobiDB-lite"/>
    </source>
</evidence>
<keyword evidence="4" id="KW-0539">Nucleus</keyword>
<evidence type="ECO:0000256" key="2">
    <source>
        <dbReference type="ARBA" id="ARBA00010727"/>
    </source>
</evidence>
<comment type="subcellular location">
    <subcellularLocation>
        <location evidence="1">Nucleus</location>
    </subcellularLocation>
</comment>
<dbReference type="WBParaSite" id="TCLT_0000411801-mRNA-1">
    <property type="protein sequence ID" value="TCLT_0000411801-mRNA-1"/>
    <property type="gene ID" value="TCLT_0000411801"/>
</dbReference>
<dbReference type="PANTHER" id="PTHR10507">
    <property type="entry name" value="CDC45-RELATED PROTEIN"/>
    <property type="match status" value="1"/>
</dbReference>
<dbReference type="GO" id="GO:0003697">
    <property type="term" value="F:single-stranded DNA binding"/>
    <property type="evidence" value="ECO:0007669"/>
    <property type="project" value="TreeGrafter"/>
</dbReference>
<dbReference type="EMBL" id="UYYF01004276">
    <property type="protein sequence ID" value="VDN01168.1"/>
    <property type="molecule type" value="Genomic_DNA"/>
</dbReference>
<feature type="region of interest" description="Disordered" evidence="6">
    <location>
        <begin position="142"/>
        <end position="213"/>
    </location>
</feature>
<evidence type="ECO:0000313" key="7">
    <source>
        <dbReference type="EMBL" id="VDN01168.1"/>
    </source>
</evidence>
<evidence type="ECO:0000256" key="4">
    <source>
        <dbReference type="ARBA" id="ARBA00023242"/>
    </source>
</evidence>
<dbReference type="InterPro" id="IPR003874">
    <property type="entry name" value="CDC45"/>
</dbReference>
<comment type="similarity">
    <text evidence="2">Belongs to the CDC45 family.</text>
</comment>
<keyword evidence="5" id="KW-0131">Cell cycle</keyword>
<reference evidence="7 8" key="2">
    <citation type="submission" date="2018-11" db="EMBL/GenBank/DDBJ databases">
        <authorList>
            <consortium name="Pathogen Informatics"/>
        </authorList>
    </citation>
    <scope>NUCLEOTIDE SEQUENCE [LARGE SCALE GENOMIC DNA]</scope>
</reference>
<dbReference type="PANTHER" id="PTHR10507:SF0">
    <property type="entry name" value="CELL DIVISION CONTROL PROTEIN 45 HOMOLOG"/>
    <property type="match status" value="1"/>
</dbReference>
<sequence length="626" mass="71803">MILYEDLRHNFYGSAKRNGYFQHVLVIANTDVDAVCATQILLDLFSTDDVAYTLVPVSGWESFRTALRQHGEQAHSIVLFNCGATEPLLRYLRSGMTLYVIDSRRPLNLSNVRSISIVPVYYDKSIRLIVSKQEWEKLEIPDASDVDVSDSSSSESSEHDNEAEVEGVGSTTVGSDQVETARNGSDDNDNDDDVEKTNTEQPGGSHSRRRKEMSDVADYIGVREAKRRRRMEMKRRRDDILWKYYENSWYSASSAVLMLEVAQSIGRATVEMMWSAAVGIGSQLVEYLISHDCYTMVCFERLRTFRMKFCPDKSDIVRGDDILRLKFDYEIMLPLYSHWSLYTSMANNDFFYCLTHLWQQSGILALKSILAQLEVTLEESYQVYSALSTERKKDVFSRLYKRMGDEFASFTAHIGYSSKYNCCDFSRAMAGRLSYGLTEKEMPFDRFIGAQEILQKFMEGRDRSPLISAIDSYKDCLVSVVNLVSMTISQTLIVSVGSFYLLCLPQEIEDRPIRSRHFLFIFIHYVLRAFTVSSRFRNRGDRPLFVAIPMSGEDRGWFLITGLMPANTDYVDENQKSFIGRAIQKVVENYIHDGARRDFFDSSMVLIRSDQKARFFDGLQATLEIG</sequence>
<dbReference type="GO" id="GO:1902977">
    <property type="term" value="P:mitotic DNA replication preinitiation complex assembly"/>
    <property type="evidence" value="ECO:0007669"/>
    <property type="project" value="TreeGrafter"/>
</dbReference>
<evidence type="ECO:0000256" key="5">
    <source>
        <dbReference type="ARBA" id="ARBA00023306"/>
    </source>
</evidence>
<feature type="compositionally biased region" description="Polar residues" evidence="6">
    <location>
        <begin position="169"/>
        <end position="183"/>
    </location>
</feature>
<dbReference type="GO" id="GO:0006270">
    <property type="term" value="P:DNA replication initiation"/>
    <property type="evidence" value="ECO:0007669"/>
    <property type="project" value="InterPro"/>
</dbReference>
<dbReference type="GO" id="GO:0031261">
    <property type="term" value="C:DNA replication preinitiation complex"/>
    <property type="evidence" value="ECO:0007669"/>
    <property type="project" value="TreeGrafter"/>
</dbReference>
<dbReference type="Proteomes" id="UP000276776">
    <property type="component" value="Unassembled WGS sequence"/>
</dbReference>
<organism evidence="9">
    <name type="scientific">Thelazia callipaeda</name>
    <name type="common">Oriental eyeworm</name>
    <name type="synonym">Parasitic nematode</name>
    <dbReference type="NCBI Taxonomy" id="103827"/>
    <lineage>
        <taxon>Eukaryota</taxon>
        <taxon>Metazoa</taxon>
        <taxon>Ecdysozoa</taxon>
        <taxon>Nematoda</taxon>
        <taxon>Chromadorea</taxon>
        <taxon>Rhabditida</taxon>
        <taxon>Spirurina</taxon>
        <taxon>Spiruromorpha</taxon>
        <taxon>Thelazioidea</taxon>
        <taxon>Thelaziidae</taxon>
        <taxon>Thelazia</taxon>
    </lineage>
</organism>